<feature type="region of interest" description="Disordered" evidence="1">
    <location>
        <begin position="54"/>
        <end position="90"/>
    </location>
</feature>
<feature type="region of interest" description="Disordered" evidence="1">
    <location>
        <begin position="109"/>
        <end position="157"/>
    </location>
</feature>
<evidence type="ECO:0000256" key="1">
    <source>
        <dbReference type="SAM" id="MobiDB-lite"/>
    </source>
</evidence>
<organism evidence="3">
    <name type="scientific">Chaetomium thermophilum (strain DSM 1495 / CBS 144.50 / IMI 039719)</name>
    <name type="common">Thermochaetoides thermophila</name>
    <dbReference type="NCBI Taxonomy" id="759272"/>
    <lineage>
        <taxon>Eukaryota</taxon>
        <taxon>Fungi</taxon>
        <taxon>Dikarya</taxon>
        <taxon>Ascomycota</taxon>
        <taxon>Pezizomycotina</taxon>
        <taxon>Sordariomycetes</taxon>
        <taxon>Sordariomycetidae</taxon>
        <taxon>Sordariales</taxon>
        <taxon>Chaetomiaceae</taxon>
        <taxon>Thermochaetoides</taxon>
    </lineage>
</organism>
<dbReference type="KEGG" id="cthr:CTHT_0021990"/>
<evidence type="ECO:0000313" key="2">
    <source>
        <dbReference type="EMBL" id="EGS20372.1"/>
    </source>
</evidence>
<sequence>MCRKEIYFNTYADGDEVVTEKMYPCRDGHRCSRPDVRTYNRKFPFSRLSNLGSESHRSLSERIPTPYFPDYVSSSKSSSSRRRNSEVYSKGVKSNKHYDYDDPYILLDPYDYQRSSRRERDRYEKESSKSKHSSSTPLIVYKDRDSRSRSKGREYSDDISIGLADDYDRRRSRDDSRDGSDSRHRRRNSVDIPDYVFVEESSRPRERRRMSMSSYPEPTGSRSRTGLNAYAYTEPLRRSSTVIHHSDGSLSKPKQLRWEDEVRAKRAKQNAEIASRPALVSSSGEPLKGILKRSNSDSYRTSSKGKDRDWDDIAELRGAVERMELSRGRDRKSKVLGEDWGGFSHFDDDYGEKRRKRGRWDENYWY</sequence>
<feature type="compositionally biased region" description="Basic and acidic residues" evidence="1">
    <location>
        <begin position="114"/>
        <end position="129"/>
    </location>
</feature>
<accession>G0S3Z6</accession>
<dbReference type="AlphaFoldDB" id="G0S3Z6"/>
<dbReference type="Proteomes" id="UP000008066">
    <property type="component" value="Unassembled WGS sequence"/>
</dbReference>
<feature type="compositionally biased region" description="Basic and acidic residues" evidence="1">
    <location>
        <begin position="324"/>
        <end position="337"/>
    </location>
</feature>
<dbReference type="HOGENOM" id="CLU_614209_0_0_1"/>
<feature type="region of interest" description="Disordered" evidence="1">
    <location>
        <begin position="324"/>
        <end position="357"/>
    </location>
</feature>
<feature type="compositionally biased region" description="Basic and acidic residues" evidence="1">
    <location>
        <begin position="141"/>
        <end position="156"/>
    </location>
</feature>
<dbReference type="OMA" id="YREHSKS"/>
<dbReference type="eggNOG" id="ENOG502R6SS">
    <property type="taxonomic scope" value="Eukaryota"/>
</dbReference>
<reference evidence="2 3" key="1">
    <citation type="journal article" date="2011" name="Cell">
        <title>Insight into structure and assembly of the nuclear pore complex by utilizing the genome of a eukaryotic thermophile.</title>
        <authorList>
            <person name="Amlacher S."/>
            <person name="Sarges P."/>
            <person name="Flemming D."/>
            <person name="van Noort V."/>
            <person name="Kunze R."/>
            <person name="Devos D.P."/>
            <person name="Arumugam M."/>
            <person name="Bork P."/>
            <person name="Hurt E."/>
        </authorList>
    </citation>
    <scope>NUCLEOTIDE SEQUENCE [LARGE SCALE GENOMIC DNA]</scope>
    <source>
        <strain evidence="3">DSM 1495 / CBS 144.50 / IMI 039719</strain>
    </source>
</reference>
<feature type="compositionally biased region" description="Basic and acidic residues" evidence="1">
    <location>
        <begin position="169"/>
        <end position="182"/>
    </location>
</feature>
<keyword evidence="3" id="KW-1185">Reference proteome</keyword>
<gene>
    <name evidence="2" type="ORF">CTHT_0021990</name>
</gene>
<evidence type="ECO:0000313" key="3">
    <source>
        <dbReference type="Proteomes" id="UP000008066"/>
    </source>
</evidence>
<proteinExistence type="predicted"/>
<feature type="region of interest" description="Disordered" evidence="1">
    <location>
        <begin position="268"/>
        <end position="307"/>
    </location>
</feature>
<feature type="region of interest" description="Disordered" evidence="1">
    <location>
        <begin position="169"/>
        <end position="188"/>
    </location>
</feature>
<feature type="region of interest" description="Disordered" evidence="1">
    <location>
        <begin position="195"/>
        <end position="225"/>
    </location>
</feature>
<protein>
    <submittedName>
        <fullName evidence="2">Uncharacterized protein</fullName>
    </submittedName>
</protein>
<dbReference type="EMBL" id="GL988041">
    <property type="protein sequence ID" value="EGS20372.1"/>
    <property type="molecule type" value="Genomic_DNA"/>
</dbReference>
<dbReference type="OrthoDB" id="3439480at2759"/>
<dbReference type="RefSeq" id="XP_006692668.1">
    <property type="nucleotide sequence ID" value="XM_006692605.1"/>
</dbReference>
<dbReference type="GeneID" id="18256237"/>
<name>G0S3Z6_CHATD</name>